<dbReference type="AlphaFoldDB" id="A0AB39PLQ2"/>
<reference evidence="1" key="1">
    <citation type="submission" date="2024-07" db="EMBL/GenBank/DDBJ databases">
        <authorList>
            <person name="Yu S.T."/>
        </authorList>
    </citation>
    <scope>NUCLEOTIDE SEQUENCE</scope>
    <source>
        <strain evidence="1">R21</strain>
    </source>
</reference>
<protein>
    <submittedName>
        <fullName evidence="1">Uncharacterized protein</fullName>
    </submittedName>
</protein>
<dbReference type="EMBL" id="CP163435">
    <property type="protein sequence ID" value="XDQ30545.1"/>
    <property type="molecule type" value="Genomic_DNA"/>
</dbReference>
<proteinExistence type="predicted"/>
<gene>
    <name evidence="1" type="ORF">AB5J56_40165</name>
</gene>
<name>A0AB39PLQ2_9ACTN</name>
<organism evidence="1">
    <name type="scientific">Streptomyces sp. R21</name>
    <dbReference type="NCBI Taxonomy" id="3238627"/>
    <lineage>
        <taxon>Bacteria</taxon>
        <taxon>Bacillati</taxon>
        <taxon>Actinomycetota</taxon>
        <taxon>Actinomycetes</taxon>
        <taxon>Kitasatosporales</taxon>
        <taxon>Streptomycetaceae</taxon>
        <taxon>Streptomyces</taxon>
    </lineage>
</organism>
<accession>A0AB39PLQ2</accession>
<dbReference type="RefSeq" id="WP_369240582.1">
    <property type="nucleotide sequence ID" value="NZ_CP163435.1"/>
</dbReference>
<evidence type="ECO:0000313" key="1">
    <source>
        <dbReference type="EMBL" id="XDQ30545.1"/>
    </source>
</evidence>
<sequence>MVDSAYPTALEMLLDSAAAQREALRGSVAALTRGTPRPRTP</sequence>